<evidence type="ECO:0000256" key="2">
    <source>
        <dbReference type="SAM" id="MobiDB-lite"/>
    </source>
</evidence>
<evidence type="ECO:0000313" key="4">
    <source>
        <dbReference type="Proteomes" id="UP001500767"/>
    </source>
</evidence>
<feature type="compositionally biased region" description="Basic and acidic residues" evidence="2">
    <location>
        <begin position="86"/>
        <end position="101"/>
    </location>
</feature>
<sequence>MKHVLIALLKAYRLVVSPLYGNVCRYYPSCSAYALRAVEVHGAVKGSWLAGRRLLRCHPWTPGGFDPVPGTPEWREEQALLAAQADDGHADHDHSPLDPHARAPRRAYPSDHSPVLQRVT</sequence>
<keyword evidence="1" id="KW-1003">Cell membrane</keyword>
<keyword evidence="4" id="KW-1185">Reference proteome</keyword>
<dbReference type="SMART" id="SM01234">
    <property type="entry name" value="Haemolytic"/>
    <property type="match status" value="1"/>
</dbReference>
<evidence type="ECO:0000313" key="3">
    <source>
        <dbReference type="EMBL" id="GAA3565466.1"/>
    </source>
</evidence>
<dbReference type="Proteomes" id="UP001500767">
    <property type="component" value="Unassembled WGS sequence"/>
</dbReference>
<reference evidence="4" key="1">
    <citation type="journal article" date="2019" name="Int. J. Syst. Evol. Microbiol.">
        <title>The Global Catalogue of Microorganisms (GCM) 10K type strain sequencing project: providing services to taxonomists for standard genome sequencing and annotation.</title>
        <authorList>
            <consortium name="The Broad Institute Genomics Platform"/>
            <consortium name="The Broad Institute Genome Sequencing Center for Infectious Disease"/>
            <person name="Wu L."/>
            <person name="Ma J."/>
        </authorList>
    </citation>
    <scope>NUCLEOTIDE SEQUENCE [LARGE SCALE GENOMIC DNA]</scope>
    <source>
        <strain evidence="4">JCM 16540</strain>
    </source>
</reference>
<name>A0ABP6XHT0_9ACTN</name>
<keyword evidence="1" id="KW-0472">Membrane</keyword>
<gene>
    <name evidence="3" type="ORF">GCM10022197_21630</name>
</gene>
<feature type="region of interest" description="Disordered" evidence="2">
    <location>
        <begin position="82"/>
        <end position="120"/>
    </location>
</feature>
<comment type="caution">
    <text evidence="3">The sequence shown here is derived from an EMBL/GenBank/DDBJ whole genome shotgun (WGS) entry which is preliminary data.</text>
</comment>
<organism evidence="3 4">
    <name type="scientific">Microlunatus spumicola</name>
    <dbReference type="NCBI Taxonomy" id="81499"/>
    <lineage>
        <taxon>Bacteria</taxon>
        <taxon>Bacillati</taxon>
        <taxon>Actinomycetota</taxon>
        <taxon>Actinomycetes</taxon>
        <taxon>Propionibacteriales</taxon>
        <taxon>Propionibacteriaceae</taxon>
        <taxon>Microlunatus</taxon>
    </lineage>
</organism>
<comment type="subcellular location">
    <subcellularLocation>
        <location evidence="1">Cell membrane</location>
        <topology evidence="1">Peripheral membrane protein</topology>
        <orientation evidence="1">Cytoplasmic side</orientation>
    </subcellularLocation>
</comment>
<dbReference type="RefSeq" id="WP_204910665.1">
    <property type="nucleotide sequence ID" value="NZ_BAAAYR010000002.1"/>
</dbReference>
<protein>
    <recommendedName>
        <fullName evidence="1">Putative membrane protein insertion efficiency factor</fullName>
    </recommendedName>
</protein>
<dbReference type="InterPro" id="IPR002696">
    <property type="entry name" value="Membr_insert_effic_factor_YidD"/>
</dbReference>
<proteinExistence type="inferred from homology"/>
<dbReference type="NCBIfam" id="TIGR00278">
    <property type="entry name" value="membrane protein insertion efficiency factor YidD"/>
    <property type="match status" value="1"/>
</dbReference>
<dbReference type="PANTHER" id="PTHR33383:SF1">
    <property type="entry name" value="MEMBRANE PROTEIN INSERTION EFFICIENCY FACTOR-RELATED"/>
    <property type="match status" value="1"/>
</dbReference>
<dbReference type="HAMAP" id="MF_00386">
    <property type="entry name" value="UPF0161_YidD"/>
    <property type="match status" value="1"/>
</dbReference>
<dbReference type="EMBL" id="BAAAYR010000002">
    <property type="protein sequence ID" value="GAA3565466.1"/>
    <property type="molecule type" value="Genomic_DNA"/>
</dbReference>
<comment type="function">
    <text evidence="1">Could be involved in insertion of integral membrane proteins into the membrane.</text>
</comment>
<evidence type="ECO:0000256" key="1">
    <source>
        <dbReference type="HAMAP-Rule" id="MF_00386"/>
    </source>
</evidence>
<accession>A0ABP6XHT0</accession>
<dbReference type="Pfam" id="PF01809">
    <property type="entry name" value="YidD"/>
    <property type="match status" value="1"/>
</dbReference>
<dbReference type="PANTHER" id="PTHR33383">
    <property type="entry name" value="MEMBRANE PROTEIN INSERTION EFFICIENCY FACTOR-RELATED"/>
    <property type="match status" value="1"/>
</dbReference>
<comment type="similarity">
    <text evidence="1">Belongs to the UPF0161 family.</text>
</comment>